<accession>A0A502D0F3</accession>
<keyword evidence="3" id="KW-1185">Reference proteome</keyword>
<keyword evidence="1" id="KW-0812">Transmembrane</keyword>
<dbReference type="OrthoDB" id="5147470at2"/>
<dbReference type="Proteomes" id="UP000317722">
    <property type="component" value="Unassembled WGS sequence"/>
</dbReference>
<name>A0A502D0F3_9MICO</name>
<evidence type="ECO:0000313" key="2">
    <source>
        <dbReference type="EMBL" id="TPG19007.1"/>
    </source>
</evidence>
<protein>
    <submittedName>
        <fullName evidence="2">DUF4307 domain-containing protein</fullName>
    </submittedName>
</protein>
<proteinExistence type="predicted"/>
<evidence type="ECO:0000256" key="1">
    <source>
        <dbReference type="SAM" id="Phobius"/>
    </source>
</evidence>
<feature type="transmembrane region" description="Helical" evidence="1">
    <location>
        <begin position="12"/>
        <end position="33"/>
    </location>
</feature>
<dbReference type="EMBL" id="RCZM01000001">
    <property type="protein sequence ID" value="TPG19007.1"/>
    <property type="molecule type" value="Genomic_DNA"/>
</dbReference>
<dbReference type="RefSeq" id="WP_140736644.1">
    <property type="nucleotide sequence ID" value="NZ_RCZM01000001.1"/>
</dbReference>
<reference evidence="2 3" key="1">
    <citation type="journal article" date="2019" name="Environ. Microbiol.">
        <title>Species interactions and distinct microbial communities in high Arctic permafrost affected cryosols are associated with the CH4 and CO2 gas fluxes.</title>
        <authorList>
            <person name="Altshuler I."/>
            <person name="Hamel J."/>
            <person name="Turney S."/>
            <person name="Magnuson E."/>
            <person name="Levesque R."/>
            <person name="Greer C."/>
            <person name="Whyte L.G."/>
        </authorList>
    </citation>
    <scope>NUCLEOTIDE SEQUENCE [LARGE SCALE GENOMIC DNA]</scope>
    <source>
        <strain evidence="2 3">S9.3A</strain>
    </source>
</reference>
<evidence type="ECO:0000313" key="3">
    <source>
        <dbReference type="Proteomes" id="UP000317722"/>
    </source>
</evidence>
<keyword evidence="1" id="KW-1133">Transmembrane helix</keyword>
<gene>
    <name evidence="2" type="ORF">EAH86_00280</name>
</gene>
<dbReference type="Pfam" id="PF14155">
    <property type="entry name" value="DUF4307"/>
    <property type="match status" value="1"/>
</dbReference>
<dbReference type="InterPro" id="IPR025443">
    <property type="entry name" value="DUF4307"/>
</dbReference>
<comment type="caution">
    <text evidence="2">The sequence shown here is derived from an EMBL/GenBank/DDBJ whole genome shotgun (WGS) entry which is preliminary data.</text>
</comment>
<keyword evidence="1" id="KW-0472">Membrane</keyword>
<organism evidence="2 3">
    <name type="scientific">Pedococcus bigeumensis</name>
    <dbReference type="NCBI Taxonomy" id="433644"/>
    <lineage>
        <taxon>Bacteria</taxon>
        <taxon>Bacillati</taxon>
        <taxon>Actinomycetota</taxon>
        <taxon>Actinomycetes</taxon>
        <taxon>Micrococcales</taxon>
        <taxon>Intrasporangiaceae</taxon>
        <taxon>Pedococcus</taxon>
    </lineage>
</organism>
<dbReference type="AlphaFoldDB" id="A0A502D0F3"/>
<sequence>MPLPRPAPGTGRWWVIGTIGISIGVALAVWLGLANSLGAVTFVDTDYKVIDDRSVQVGFDVHRSPDQAVTCTVEAQDTAHGVVGVLEVQVPPSAVRSVHQQVVVRTASRAVGGSVRDCRTS</sequence>